<dbReference type="Proteomes" id="UP000217790">
    <property type="component" value="Unassembled WGS sequence"/>
</dbReference>
<sequence>LISVSCLNTVGYSLTVEDENCYIKTPKPNRHIIRIIPKVNGLYHVQGSTNHHHSKPLAAAAATSQISILQFHCIMGHASHDSLKQSIHNREIIASNVNLNSKLEFCSHSDNKLAKKYSDSVTGDIWGPAKVKSISGSSYFALFKD</sequence>
<accession>A0A2H3E239</accession>
<organism evidence="1 2">
    <name type="scientific">Armillaria gallica</name>
    <name type="common">Bulbous honey fungus</name>
    <name type="synonym">Armillaria bulbosa</name>
    <dbReference type="NCBI Taxonomy" id="47427"/>
    <lineage>
        <taxon>Eukaryota</taxon>
        <taxon>Fungi</taxon>
        <taxon>Dikarya</taxon>
        <taxon>Basidiomycota</taxon>
        <taxon>Agaricomycotina</taxon>
        <taxon>Agaricomycetes</taxon>
        <taxon>Agaricomycetidae</taxon>
        <taxon>Agaricales</taxon>
        <taxon>Marasmiineae</taxon>
        <taxon>Physalacriaceae</taxon>
        <taxon>Armillaria</taxon>
    </lineage>
</organism>
<dbReference type="AlphaFoldDB" id="A0A2H3E239"/>
<evidence type="ECO:0000313" key="2">
    <source>
        <dbReference type="Proteomes" id="UP000217790"/>
    </source>
</evidence>
<gene>
    <name evidence="1" type="ORF">ARMGADRAFT_881282</name>
</gene>
<proteinExistence type="predicted"/>
<reference evidence="2" key="1">
    <citation type="journal article" date="2017" name="Nat. Ecol. Evol.">
        <title>Genome expansion and lineage-specific genetic innovations in the forest pathogenic fungi Armillaria.</title>
        <authorList>
            <person name="Sipos G."/>
            <person name="Prasanna A.N."/>
            <person name="Walter M.C."/>
            <person name="O'Connor E."/>
            <person name="Balint B."/>
            <person name="Krizsan K."/>
            <person name="Kiss B."/>
            <person name="Hess J."/>
            <person name="Varga T."/>
            <person name="Slot J."/>
            <person name="Riley R."/>
            <person name="Boka B."/>
            <person name="Rigling D."/>
            <person name="Barry K."/>
            <person name="Lee J."/>
            <person name="Mihaltcheva S."/>
            <person name="LaButti K."/>
            <person name="Lipzen A."/>
            <person name="Waldron R."/>
            <person name="Moloney N.M."/>
            <person name="Sperisen C."/>
            <person name="Kredics L."/>
            <person name="Vagvoelgyi C."/>
            <person name="Patrignani A."/>
            <person name="Fitzpatrick D."/>
            <person name="Nagy I."/>
            <person name="Doyle S."/>
            <person name="Anderson J.B."/>
            <person name="Grigoriev I.V."/>
            <person name="Gueldener U."/>
            <person name="Muensterkoetter M."/>
            <person name="Nagy L.G."/>
        </authorList>
    </citation>
    <scope>NUCLEOTIDE SEQUENCE [LARGE SCALE GENOMIC DNA]</scope>
    <source>
        <strain evidence="2">Ar21-2</strain>
    </source>
</reference>
<evidence type="ECO:0000313" key="1">
    <source>
        <dbReference type="EMBL" id="PBL01502.1"/>
    </source>
</evidence>
<feature type="non-terminal residue" evidence="1">
    <location>
        <position position="145"/>
    </location>
</feature>
<dbReference type="InParanoid" id="A0A2H3E239"/>
<evidence type="ECO:0008006" key="3">
    <source>
        <dbReference type="Google" id="ProtNLM"/>
    </source>
</evidence>
<feature type="non-terminal residue" evidence="1">
    <location>
        <position position="1"/>
    </location>
</feature>
<name>A0A2H3E239_ARMGA</name>
<keyword evidence="2" id="KW-1185">Reference proteome</keyword>
<dbReference type="EMBL" id="KZ293646">
    <property type="protein sequence ID" value="PBL01502.1"/>
    <property type="molecule type" value="Genomic_DNA"/>
</dbReference>
<dbReference type="STRING" id="47427.A0A2H3E239"/>
<protein>
    <recommendedName>
        <fullName evidence="3">GAG-pre-integrase domain-containing protein</fullName>
    </recommendedName>
</protein>
<dbReference type="OrthoDB" id="7691805at2759"/>